<dbReference type="Proteomes" id="UP000030645">
    <property type="component" value="Unassembled WGS sequence"/>
</dbReference>
<protein>
    <submittedName>
        <fullName evidence="2">Uncharacterized protein</fullName>
    </submittedName>
</protein>
<keyword evidence="3" id="KW-1185">Reference proteome</keyword>
<organism evidence="2 3">
    <name type="scientific">Morus notabilis</name>
    <dbReference type="NCBI Taxonomy" id="981085"/>
    <lineage>
        <taxon>Eukaryota</taxon>
        <taxon>Viridiplantae</taxon>
        <taxon>Streptophyta</taxon>
        <taxon>Embryophyta</taxon>
        <taxon>Tracheophyta</taxon>
        <taxon>Spermatophyta</taxon>
        <taxon>Magnoliopsida</taxon>
        <taxon>eudicotyledons</taxon>
        <taxon>Gunneridae</taxon>
        <taxon>Pentapetalae</taxon>
        <taxon>rosids</taxon>
        <taxon>fabids</taxon>
        <taxon>Rosales</taxon>
        <taxon>Moraceae</taxon>
        <taxon>Moreae</taxon>
        <taxon>Morus</taxon>
    </lineage>
</organism>
<name>W9RIM2_9ROSA</name>
<feature type="region of interest" description="Disordered" evidence="1">
    <location>
        <begin position="70"/>
        <end position="90"/>
    </location>
</feature>
<dbReference type="GO" id="GO:0003677">
    <property type="term" value="F:DNA binding"/>
    <property type="evidence" value="ECO:0007669"/>
    <property type="project" value="InterPro"/>
</dbReference>
<dbReference type="AlphaFoldDB" id="W9RIM2"/>
<evidence type="ECO:0000256" key="1">
    <source>
        <dbReference type="SAM" id="MobiDB-lite"/>
    </source>
</evidence>
<reference evidence="3" key="1">
    <citation type="submission" date="2013-01" db="EMBL/GenBank/DDBJ databases">
        <title>Draft Genome Sequence of a Mulberry Tree, Morus notabilis C.K. Schneid.</title>
        <authorList>
            <person name="He N."/>
            <person name="Zhao S."/>
        </authorList>
    </citation>
    <scope>NUCLEOTIDE SEQUENCE</scope>
</reference>
<gene>
    <name evidence="2" type="ORF">L484_008258</name>
</gene>
<evidence type="ECO:0000313" key="3">
    <source>
        <dbReference type="Proteomes" id="UP000030645"/>
    </source>
</evidence>
<dbReference type="InterPro" id="IPR005508">
    <property type="entry name" value="At2g31720-like"/>
</dbReference>
<dbReference type="PANTHER" id="PTHR31541">
    <property type="entry name" value="B3 DOMAIN PLANT PROTEIN-RELATED"/>
    <property type="match status" value="1"/>
</dbReference>
<sequence>MIKNFPITRTPTSPNPRNNLVLVTDRQHPDQCHHDSKSEMFMRTESNTSASDHIITNHDNGKVKAQLQKKERKVLKEGPEPPPGMPRWLRDIVEDKGGHGWERLLIQKKLSESDLKMNQNRISMPVGQLRTPDDFLSEDEMSAVLNRKNDDGNGFNDMNVTFVGPSQRT</sequence>
<feature type="region of interest" description="Disordered" evidence="1">
    <location>
        <begin position="146"/>
        <end position="169"/>
    </location>
</feature>
<evidence type="ECO:0000313" key="2">
    <source>
        <dbReference type="EMBL" id="EXB55907.1"/>
    </source>
</evidence>
<feature type="compositionally biased region" description="Polar residues" evidence="1">
    <location>
        <begin position="156"/>
        <end position="169"/>
    </location>
</feature>
<dbReference type="PANTHER" id="PTHR31541:SF25">
    <property type="entry name" value="GAMMA-GLIADIN B"/>
    <property type="match status" value="1"/>
</dbReference>
<dbReference type="Pfam" id="PF03754">
    <property type="entry name" value="At2g31720-like"/>
    <property type="match status" value="1"/>
</dbReference>
<proteinExistence type="predicted"/>
<accession>W9RIM2</accession>
<dbReference type="EMBL" id="KE344274">
    <property type="protein sequence ID" value="EXB55907.1"/>
    <property type="molecule type" value="Genomic_DNA"/>
</dbReference>